<protein>
    <submittedName>
        <fullName evidence="3">Uncharacterized protein</fullName>
    </submittedName>
</protein>
<evidence type="ECO:0000313" key="4">
    <source>
        <dbReference type="Proteomes" id="UP000053317"/>
    </source>
</evidence>
<feature type="chain" id="PRO_5002543388" evidence="2">
    <location>
        <begin position="21"/>
        <end position="272"/>
    </location>
</feature>
<accession>A0A0G2E4B0</accession>
<evidence type="ECO:0000256" key="2">
    <source>
        <dbReference type="SAM" id="SignalP"/>
    </source>
</evidence>
<feature type="signal peptide" evidence="2">
    <location>
        <begin position="1"/>
        <end position="20"/>
    </location>
</feature>
<evidence type="ECO:0000313" key="3">
    <source>
        <dbReference type="EMBL" id="KKY17569.1"/>
    </source>
</evidence>
<proteinExistence type="predicted"/>
<dbReference type="Pfam" id="PF21203">
    <property type="entry name" value="ECM10"/>
    <property type="match status" value="1"/>
</dbReference>
<feature type="region of interest" description="Disordered" evidence="1">
    <location>
        <begin position="133"/>
        <end position="183"/>
    </location>
</feature>
<reference evidence="3 4" key="2">
    <citation type="submission" date="2015-05" db="EMBL/GenBank/DDBJ databases">
        <authorList>
            <person name="Morales-Cruz A."/>
            <person name="Amrine K.C."/>
            <person name="Cantu D."/>
        </authorList>
    </citation>
    <scope>NUCLEOTIDE SEQUENCE [LARGE SCALE GENOMIC DNA]</scope>
    <source>
        <strain evidence="3">UCRPC4</strain>
    </source>
</reference>
<organism evidence="3 4">
    <name type="scientific">Phaeomoniella chlamydospora</name>
    <name type="common">Phaeoacremonium chlamydosporum</name>
    <dbReference type="NCBI Taxonomy" id="158046"/>
    <lineage>
        <taxon>Eukaryota</taxon>
        <taxon>Fungi</taxon>
        <taxon>Dikarya</taxon>
        <taxon>Ascomycota</taxon>
        <taxon>Pezizomycotina</taxon>
        <taxon>Eurotiomycetes</taxon>
        <taxon>Chaetothyriomycetidae</taxon>
        <taxon>Phaeomoniellales</taxon>
        <taxon>Phaeomoniellaceae</taxon>
        <taxon>Phaeomoniella</taxon>
    </lineage>
</organism>
<feature type="region of interest" description="Disordered" evidence="1">
    <location>
        <begin position="217"/>
        <end position="244"/>
    </location>
</feature>
<evidence type="ECO:0000256" key="1">
    <source>
        <dbReference type="SAM" id="MobiDB-lite"/>
    </source>
</evidence>
<dbReference type="AlphaFoldDB" id="A0A0G2E4B0"/>
<feature type="compositionally biased region" description="Basic and acidic residues" evidence="1">
    <location>
        <begin position="143"/>
        <end position="165"/>
    </location>
</feature>
<name>A0A0G2E4B0_PHACM</name>
<keyword evidence="4" id="KW-1185">Reference proteome</keyword>
<dbReference type="PANTHER" id="PTHR39219:SF1">
    <property type="entry name" value="ER MEMBRANE PROTEIN COMPLEX SUBUNIT 10"/>
    <property type="match status" value="1"/>
</dbReference>
<feature type="compositionally biased region" description="Low complexity" evidence="1">
    <location>
        <begin position="166"/>
        <end position="183"/>
    </location>
</feature>
<sequence length="272" mass="28540">MLLSTAALLLPSLFALSASAASPLPFITHLSYSPVSDSSNPQPLATISYDPARFTTDLQSWTPPNSLAEPLDSETNRPLVKVLTESGTSTLTSIGVFNETLISDDGPGITIKLALDPEGNVFNAFVTSAVAPPGTKKISKTTPDGKPKSKARLEREAREAAREAKAAAQAASRSAKKAASTAAMQPVTTTTVITSTSTAFPKIQVQLLPSVPGPFPKLAPPRAPKLAADGSQLPAGAQGDDDEQKVEKTFLQKYWWIILLISVFALTGGGDK</sequence>
<dbReference type="PANTHER" id="PTHR39219">
    <property type="entry name" value="ER MEMBRANE PROTEIN COMPLEX SUBUNIT 10"/>
    <property type="match status" value="1"/>
</dbReference>
<keyword evidence="2" id="KW-0732">Signal</keyword>
<dbReference type="Proteomes" id="UP000053317">
    <property type="component" value="Unassembled WGS sequence"/>
</dbReference>
<comment type="caution">
    <text evidence="3">The sequence shown here is derived from an EMBL/GenBank/DDBJ whole genome shotgun (WGS) entry which is preliminary data.</text>
</comment>
<dbReference type="EMBL" id="LCWF01000140">
    <property type="protein sequence ID" value="KKY17569.1"/>
    <property type="molecule type" value="Genomic_DNA"/>
</dbReference>
<gene>
    <name evidence="3" type="ORF">UCRPC4_g05470</name>
</gene>
<reference evidence="3 4" key="1">
    <citation type="submission" date="2015-05" db="EMBL/GenBank/DDBJ databases">
        <title>Distinctive expansion of gene families associated with plant cell wall degradation and secondary metabolism in the genomes of grapevine trunk pathogens.</title>
        <authorList>
            <person name="Lawrence D.P."/>
            <person name="Travadon R."/>
            <person name="Rolshausen P.E."/>
            <person name="Baumgartner K."/>
        </authorList>
    </citation>
    <scope>NUCLEOTIDE SEQUENCE [LARGE SCALE GENOMIC DNA]</scope>
    <source>
        <strain evidence="3">UCRPC4</strain>
    </source>
</reference>
<dbReference type="OrthoDB" id="1894652at2759"/>